<evidence type="ECO:0000256" key="9">
    <source>
        <dbReference type="ARBA" id="ARBA00022777"/>
    </source>
</evidence>
<dbReference type="CDD" id="cd06225">
    <property type="entry name" value="HAMP"/>
    <property type="match status" value="1"/>
</dbReference>
<feature type="domain" description="HAMP" evidence="16">
    <location>
        <begin position="306"/>
        <end position="358"/>
    </location>
</feature>
<evidence type="ECO:0000256" key="4">
    <source>
        <dbReference type="ARBA" id="ARBA00022475"/>
    </source>
</evidence>
<keyword evidence="18" id="KW-1185">Reference proteome</keyword>
<dbReference type="OrthoDB" id="9776552at2"/>
<keyword evidence="5" id="KW-0597">Phosphoprotein</keyword>
<sequence length="579" mass="66431">MLDRFRTFGQNLIFLFSTRIRVKLLVFFLCISVVPLMTLGIMSYNKASEIVDQQFGKYGEYAITQLQLQVDNYMKQVLQTSNSVLTYLMDPTLISLQDEKTFSYAEYLNRTNFVKFLENSNSDLVKDVYVVTNTGFYYGSNKNLDVNKLQELHWWKSIAKSSNERYWTHFFKPDYYIKKGGSQEDIFSVVVPINNKYGVLQHSKILIETRSAPFIDLFKRFAEETNSSVIIRNESNEIIYQDDKTRESLPDDIVWQKKLSVNDWNIEARIPHATFYLGSKAINTNTYLLIAITVVFASLLTLVFSSYLTKRIQKLRDSMKRFGEGDLNARVMIYSRDELGQLAKSFNSMVGQINSLIDKISRTEKLKLEADLRAFHHQINPHMFLNTLSTIQWKALMSGDEQTHAMLGSLAHLLEEHLDDSQEYAPLSKELLTVENFLEIQKIRYGSAFAFHLDIEPSLSTAMVPRMILQPLLENTFFHGFEDGHGTIKLSIYRRDEYLELSLHDDGKGIAEDKISGILDPNRVRTNKRGIGLLNVQQKIKLQCGDQYGLTVFSKSGEGTTITITLPLIGGLPNPLRLA</sequence>
<dbReference type="EC" id="2.7.13.3" evidence="3"/>
<keyword evidence="11 14" id="KW-1133">Transmembrane helix</keyword>
<gene>
    <name evidence="17" type="ORF">E5161_10560</name>
</gene>
<evidence type="ECO:0000256" key="14">
    <source>
        <dbReference type="SAM" id="Phobius"/>
    </source>
</evidence>
<dbReference type="PANTHER" id="PTHR34220">
    <property type="entry name" value="SENSOR HISTIDINE KINASE YPDA"/>
    <property type="match status" value="1"/>
</dbReference>
<dbReference type="RefSeq" id="WP_136777765.1">
    <property type="nucleotide sequence ID" value="NZ_SUPK01000004.1"/>
</dbReference>
<evidence type="ECO:0000256" key="5">
    <source>
        <dbReference type="ARBA" id="ARBA00022553"/>
    </source>
</evidence>
<evidence type="ECO:0000256" key="1">
    <source>
        <dbReference type="ARBA" id="ARBA00000085"/>
    </source>
</evidence>
<feature type="transmembrane region" description="Helical" evidence="14">
    <location>
        <begin position="24"/>
        <end position="44"/>
    </location>
</feature>
<dbReference type="GO" id="GO:0005886">
    <property type="term" value="C:plasma membrane"/>
    <property type="evidence" value="ECO:0007669"/>
    <property type="project" value="UniProtKB-SubCell"/>
</dbReference>
<dbReference type="AlphaFoldDB" id="A0A4U0FCB0"/>
<dbReference type="PROSITE" id="PS50109">
    <property type="entry name" value="HIS_KIN"/>
    <property type="match status" value="1"/>
</dbReference>
<dbReference type="InterPro" id="IPR004358">
    <property type="entry name" value="Sig_transdc_His_kin-like_C"/>
</dbReference>
<evidence type="ECO:0000256" key="11">
    <source>
        <dbReference type="ARBA" id="ARBA00022989"/>
    </source>
</evidence>
<dbReference type="SUPFAM" id="SSF55874">
    <property type="entry name" value="ATPase domain of HSP90 chaperone/DNA topoisomerase II/histidine kinase"/>
    <property type="match status" value="1"/>
</dbReference>
<dbReference type="PANTHER" id="PTHR34220:SF11">
    <property type="entry name" value="SENSOR PROTEIN KINASE HPTS"/>
    <property type="match status" value="1"/>
</dbReference>
<dbReference type="Proteomes" id="UP000309673">
    <property type="component" value="Unassembled WGS sequence"/>
</dbReference>
<keyword evidence="7 14" id="KW-0812">Transmembrane</keyword>
<dbReference type="Pfam" id="PF02518">
    <property type="entry name" value="HATPase_c"/>
    <property type="match status" value="1"/>
</dbReference>
<keyword evidence="9 17" id="KW-0418">Kinase</keyword>
<dbReference type="GO" id="GO:0005524">
    <property type="term" value="F:ATP binding"/>
    <property type="evidence" value="ECO:0007669"/>
    <property type="project" value="UniProtKB-KW"/>
</dbReference>
<comment type="caution">
    <text evidence="17">The sequence shown here is derived from an EMBL/GenBank/DDBJ whole genome shotgun (WGS) entry which is preliminary data.</text>
</comment>
<evidence type="ECO:0000313" key="18">
    <source>
        <dbReference type="Proteomes" id="UP000309673"/>
    </source>
</evidence>
<keyword evidence="10" id="KW-0067">ATP-binding</keyword>
<evidence type="ECO:0000256" key="12">
    <source>
        <dbReference type="ARBA" id="ARBA00023012"/>
    </source>
</evidence>
<keyword evidence="12" id="KW-0902">Two-component regulatory system</keyword>
<evidence type="ECO:0000256" key="2">
    <source>
        <dbReference type="ARBA" id="ARBA00004651"/>
    </source>
</evidence>
<dbReference type="SMART" id="SM00387">
    <property type="entry name" value="HATPase_c"/>
    <property type="match status" value="1"/>
</dbReference>
<dbReference type="GO" id="GO:0000155">
    <property type="term" value="F:phosphorelay sensor kinase activity"/>
    <property type="evidence" value="ECO:0007669"/>
    <property type="project" value="InterPro"/>
</dbReference>
<evidence type="ECO:0000256" key="13">
    <source>
        <dbReference type="ARBA" id="ARBA00023136"/>
    </source>
</evidence>
<name>A0A4U0FCB0_9BACL</name>
<organism evidence="17 18">
    <name type="scientific">Cohnella pontilimi</name>
    <dbReference type="NCBI Taxonomy" id="2564100"/>
    <lineage>
        <taxon>Bacteria</taxon>
        <taxon>Bacillati</taxon>
        <taxon>Bacillota</taxon>
        <taxon>Bacilli</taxon>
        <taxon>Bacillales</taxon>
        <taxon>Paenibacillaceae</taxon>
        <taxon>Cohnella</taxon>
    </lineage>
</organism>
<accession>A0A4U0FCB0</accession>
<evidence type="ECO:0000313" key="17">
    <source>
        <dbReference type="EMBL" id="TJY42425.1"/>
    </source>
</evidence>
<evidence type="ECO:0000256" key="7">
    <source>
        <dbReference type="ARBA" id="ARBA00022692"/>
    </source>
</evidence>
<evidence type="ECO:0000256" key="10">
    <source>
        <dbReference type="ARBA" id="ARBA00022840"/>
    </source>
</evidence>
<dbReference type="InterPro" id="IPR050640">
    <property type="entry name" value="Bact_2-comp_sensor_kinase"/>
</dbReference>
<feature type="transmembrane region" description="Helical" evidence="14">
    <location>
        <begin position="287"/>
        <end position="309"/>
    </location>
</feature>
<evidence type="ECO:0000259" key="16">
    <source>
        <dbReference type="PROSITE" id="PS50885"/>
    </source>
</evidence>
<dbReference type="Pfam" id="PF00672">
    <property type="entry name" value="HAMP"/>
    <property type="match status" value="1"/>
</dbReference>
<dbReference type="PRINTS" id="PR00344">
    <property type="entry name" value="BCTRLSENSOR"/>
</dbReference>
<dbReference type="Pfam" id="PF06580">
    <property type="entry name" value="His_kinase"/>
    <property type="match status" value="1"/>
</dbReference>
<dbReference type="InterPro" id="IPR003660">
    <property type="entry name" value="HAMP_dom"/>
</dbReference>
<feature type="domain" description="Histidine kinase" evidence="15">
    <location>
        <begin position="468"/>
        <end position="570"/>
    </location>
</feature>
<dbReference type="InterPro" id="IPR003594">
    <property type="entry name" value="HATPase_dom"/>
</dbReference>
<keyword evidence="4" id="KW-1003">Cell membrane</keyword>
<comment type="catalytic activity">
    <reaction evidence="1">
        <text>ATP + protein L-histidine = ADP + protein N-phospho-L-histidine.</text>
        <dbReference type="EC" id="2.7.13.3"/>
    </reaction>
</comment>
<dbReference type="InterPro" id="IPR005467">
    <property type="entry name" value="His_kinase_dom"/>
</dbReference>
<dbReference type="Gene3D" id="3.30.565.10">
    <property type="entry name" value="Histidine kinase-like ATPase, C-terminal domain"/>
    <property type="match status" value="1"/>
</dbReference>
<dbReference type="SMART" id="SM00304">
    <property type="entry name" value="HAMP"/>
    <property type="match status" value="1"/>
</dbReference>
<keyword evidence="6" id="KW-0808">Transferase</keyword>
<evidence type="ECO:0000259" key="15">
    <source>
        <dbReference type="PROSITE" id="PS50109"/>
    </source>
</evidence>
<keyword evidence="13 14" id="KW-0472">Membrane</keyword>
<keyword evidence="8" id="KW-0547">Nucleotide-binding</keyword>
<protein>
    <recommendedName>
        <fullName evidence="3">histidine kinase</fullName>
        <ecNumber evidence="3">2.7.13.3</ecNumber>
    </recommendedName>
</protein>
<dbReference type="InterPro" id="IPR010559">
    <property type="entry name" value="Sig_transdc_His_kin_internal"/>
</dbReference>
<dbReference type="SUPFAM" id="SSF158472">
    <property type="entry name" value="HAMP domain-like"/>
    <property type="match status" value="1"/>
</dbReference>
<dbReference type="Gene3D" id="6.10.340.10">
    <property type="match status" value="1"/>
</dbReference>
<dbReference type="EMBL" id="SUPK01000004">
    <property type="protein sequence ID" value="TJY42425.1"/>
    <property type="molecule type" value="Genomic_DNA"/>
</dbReference>
<proteinExistence type="predicted"/>
<dbReference type="PROSITE" id="PS50885">
    <property type="entry name" value="HAMP"/>
    <property type="match status" value="1"/>
</dbReference>
<evidence type="ECO:0000256" key="6">
    <source>
        <dbReference type="ARBA" id="ARBA00022679"/>
    </source>
</evidence>
<comment type="subcellular location">
    <subcellularLocation>
        <location evidence="2">Cell membrane</location>
        <topology evidence="2">Multi-pass membrane protein</topology>
    </subcellularLocation>
</comment>
<evidence type="ECO:0000256" key="8">
    <source>
        <dbReference type="ARBA" id="ARBA00022741"/>
    </source>
</evidence>
<reference evidence="17 18" key="1">
    <citation type="submission" date="2019-04" db="EMBL/GenBank/DDBJ databases">
        <title>Cohnella sp. nov., isolated from soil.</title>
        <authorList>
            <person name="Kim W."/>
        </authorList>
    </citation>
    <scope>NUCLEOTIDE SEQUENCE [LARGE SCALE GENOMIC DNA]</scope>
    <source>
        <strain evidence="17 18">CAU 1483</strain>
    </source>
</reference>
<dbReference type="InterPro" id="IPR036890">
    <property type="entry name" value="HATPase_C_sf"/>
</dbReference>
<evidence type="ECO:0000256" key="3">
    <source>
        <dbReference type="ARBA" id="ARBA00012438"/>
    </source>
</evidence>